<organism evidence="2 3">
    <name type="scientific">Fomitopsis schrenkii</name>
    <name type="common">Brown rot fungus</name>
    <dbReference type="NCBI Taxonomy" id="2126942"/>
    <lineage>
        <taxon>Eukaryota</taxon>
        <taxon>Fungi</taxon>
        <taxon>Dikarya</taxon>
        <taxon>Basidiomycota</taxon>
        <taxon>Agaricomycotina</taxon>
        <taxon>Agaricomycetes</taxon>
        <taxon>Polyporales</taxon>
        <taxon>Fomitopsis</taxon>
    </lineage>
</organism>
<sequence>MELPPELLDQALAELKYIDLARCREVCHLFNAIITESAVLQYKLELAKAGQEDGSANTLSPAERLQLLRKHQAAWTSLEHSYEKVVPMVIGQTWELYGGVLAQGPDSSSLTFRQLPSELRGIEEKEWAISDLGFQIRDFGMDPAQDLLVAIQMPAAPTSVFNVHLRDMYTGAPHPAAPNPAVLTLQPVGHQVSYSISISGDYLGIYVLSANEINNEVIIWNWKTGVCKLRYVGRSLESFAFLSERHVLLGLARRPLDQRELQALGIAEEPQLVVVDFLASNGEVTRLEDADFVCAFHYPTMETRAVPLDISIRTDPAPNWTPHPNMQVPFYTARDDRLLVVTFTVYAPLEGHAQFLLFVRSATLLSHVAALKGEAKRRFRWDEWGPSQTRMMRAPRAHNSTWVCYVFGLRFVTTRKRQGKPKWIEVYDFRPHAGDRRAAAEAGPDEDEDEHSFEGGWVSAEMEMPEGVFGDTVATSLPYHMRTVIPPRSKGEKDWKHVMLSEDTIIVMGNDDDSTRRIRLLTF</sequence>
<keyword evidence="3" id="KW-1185">Reference proteome</keyword>
<evidence type="ECO:0000259" key="1">
    <source>
        <dbReference type="PROSITE" id="PS50181"/>
    </source>
</evidence>
<accession>S8EKN1</accession>
<feature type="domain" description="F-box" evidence="1">
    <location>
        <begin position="1"/>
        <end position="43"/>
    </location>
</feature>
<name>S8EKN1_FOMSC</name>
<protein>
    <recommendedName>
        <fullName evidence="1">F-box domain-containing protein</fullName>
    </recommendedName>
</protein>
<dbReference type="SUPFAM" id="SSF81383">
    <property type="entry name" value="F-box domain"/>
    <property type="match status" value="1"/>
</dbReference>
<proteinExistence type="predicted"/>
<dbReference type="PROSITE" id="PS50181">
    <property type="entry name" value="FBOX"/>
    <property type="match status" value="1"/>
</dbReference>
<dbReference type="AlphaFoldDB" id="S8EKN1"/>
<dbReference type="InParanoid" id="S8EKN1"/>
<dbReference type="STRING" id="743788.S8EKN1"/>
<dbReference type="OrthoDB" id="3256413at2759"/>
<reference evidence="2 3" key="1">
    <citation type="journal article" date="2012" name="Science">
        <title>The Paleozoic origin of enzymatic lignin decomposition reconstructed from 31 fungal genomes.</title>
        <authorList>
            <person name="Floudas D."/>
            <person name="Binder M."/>
            <person name="Riley R."/>
            <person name="Barry K."/>
            <person name="Blanchette R.A."/>
            <person name="Henrissat B."/>
            <person name="Martinez A.T."/>
            <person name="Otillar R."/>
            <person name="Spatafora J.W."/>
            <person name="Yadav J.S."/>
            <person name="Aerts A."/>
            <person name="Benoit I."/>
            <person name="Boyd A."/>
            <person name="Carlson A."/>
            <person name="Copeland A."/>
            <person name="Coutinho P.M."/>
            <person name="de Vries R.P."/>
            <person name="Ferreira P."/>
            <person name="Findley K."/>
            <person name="Foster B."/>
            <person name="Gaskell J."/>
            <person name="Glotzer D."/>
            <person name="Gorecki P."/>
            <person name="Heitman J."/>
            <person name="Hesse C."/>
            <person name="Hori C."/>
            <person name="Igarashi K."/>
            <person name="Jurgens J.A."/>
            <person name="Kallen N."/>
            <person name="Kersten P."/>
            <person name="Kohler A."/>
            <person name="Kuees U."/>
            <person name="Kumar T.K.A."/>
            <person name="Kuo A."/>
            <person name="LaButti K."/>
            <person name="Larrondo L.F."/>
            <person name="Lindquist E."/>
            <person name="Ling A."/>
            <person name="Lombard V."/>
            <person name="Lucas S."/>
            <person name="Lundell T."/>
            <person name="Martin R."/>
            <person name="McLaughlin D.J."/>
            <person name="Morgenstern I."/>
            <person name="Morin E."/>
            <person name="Murat C."/>
            <person name="Nagy L.G."/>
            <person name="Nolan M."/>
            <person name="Ohm R.A."/>
            <person name="Patyshakuliyeva A."/>
            <person name="Rokas A."/>
            <person name="Ruiz-Duenas F.J."/>
            <person name="Sabat G."/>
            <person name="Salamov A."/>
            <person name="Samejima M."/>
            <person name="Schmutz J."/>
            <person name="Slot J.C."/>
            <person name="St John F."/>
            <person name="Stenlid J."/>
            <person name="Sun H."/>
            <person name="Sun S."/>
            <person name="Syed K."/>
            <person name="Tsang A."/>
            <person name="Wiebenga A."/>
            <person name="Young D."/>
            <person name="Pisabarro A."/>
            <person name="Eastwood D.C."/>
            <person name="Martin F."/>
            <person name="Cullen D."/>
            <person name="Grigoriev I.V."/>
            <person name="Hibbett D.S."/>
        </authorList>
    </citation>
    <scope>NUCLEOTIDE SEQUENCE</scope>
    <source>
        <strain evidence="3">FP-58527</strain>
    </source>
</reference>
<evidence type="ECO:0000313" key="3">
    <source>
        <dbReference type="Proteomes" id="UP000015241"/>
    </source>
</evidence>
<dbReference type="Proteomes" id="UP000015241">
    <property type="component" value="Unassembled WGS sequence"/>
</dbReference>
<dbReference type="EMBL" id="KE504128">
    <property type="protein sequence ID" value="EPT03889.1"/>
    <property type="molecule type" value="Genomic_DNA"/>
</dbReference>
<dbReference type="eggNOG" id="ENOG502SJQ6">
    <property type="taxonomic scope" value="Eukaryota"/>
</dbReference>
<gene>
    <name evidence="2" type="ORF">FOMPIDRAFT_74431</name>
</gene>
<dbReference type="InterPro" id="IPR001810">
    <property type="entry name" value="F-box_dom"/>
</dbReference>
<dbReference type="SMART" id="SM00256">
    <property type="entry name" value="FBOX"/>
    <property type="match status" value="1"/>
</dbReference>
<dbReference type="InterPro" id="IPR036047">
    <property type="entry name" value="F-box-like_dom_sf"/>
</dbReference>
<dbReference type="HOGENOM" id="CLU_007279_3_1_1"/>
<evidence type="ECO:0000313" key="2">
    <source>
        <dbReference type="EMBL" id="EPT03889.1"/>
    </source>
</evidence>
<dbReference type="Pfam" id="PF00646">
    <property type="entry name" value="F-box"/>
    <property type="match status" value="1"/>
</dbReference>